<dbReference type="PANTHER" id="PTHR40396">
    <property type="entry name" value="ATPASE-LIKE PROTEIN"/>
    <property type="match status" value="1"/>
</dbReference>
<feature type="domain" description="ATPase AAA-type core" evidence="1">
    <location>
        <begin position="49"/>
        <end position="143"/>
    </location>
</feature>
<dbReference type="AlphaFoldDB" id="A0A941I3Y5"/>
<dbReference type="EMBL" id="JAGSPM010000010">
    <property type="protein sequence ID" value="MBR7747952.1"/>
    <property type="molecule type" value="Genomic_DNA"/>
</dbReference>
<dbReference type="InterPro" id="IPR027417">
    <property type="entry name" value="P-loop_NTPase"/>
</dbReference>
<evidence type="ECO:0000259" key="1">
    <source>
        <dbReference type="Pfam" id="PF13304"/>
    </source>
</evidence>
<comment type="caution">
    <text evidence="2">The sequence shown here is derived from an EMBL/GenBank/DDBJ whole genome shotgun (WGS) entry which is preliminary data.</text>
</comment>
<dbReference type="InterPro" id="IPR003959">
    <property type="entry name" value="ATPase_AAA_core"/>
</dbReference>
<dbReference type="GO" id="GO:0005524">
    <property type="term" value="F:ATP binding"/>
    <property type="evidence" value="ECO:0007669"/>
    <property type="project" value="InterPro"/>
</dbReference>
<dbReference type="Proteomes" id="UP000680158">
    <property type="component" value="Unassembled WGS sequence"/>
</dbReference>
<dbReference type="PANTHER" id="PTHR40396:SF1">
    <property type="entry name" value="ATPASE AAA-TYPE CORE DOMAIN-CONTAINING PROTEIN"/>
    <property type="match status" value="1"/>
</dbReference>
<dbReference type="GO" id="GO:0016887">
    <property type="term" value="F:ATP hydrolysis activity"/>
    <property type="evidence" value="ECO:0007669"/>
    <property type="project" value="InterPro"/>
</dbReference>
<organism evidence="2 3">
    <name type="scientific">Undibacterium baiyunense</name>
    <dbReference type="NCBI Taxonomy" id="2828731"/>
    <lineage>
        <taxon>Bacteria</taxon>
        <taxon>Pseudomonadati</taxon>
        <taxon>Pseudomonadota</taxon>
        <taxon>Betaproteobacteria</taxon>
        <taxon>Burkholderiales</taxon>
        <taxon>Oxalobacteraceae</taxon>
        <taxon>Undibacterium</taxon>
    </lineage>
</organism>
<evidence type="ECO:0000313" key="2">
    <source>
        <dbReference type="EMBL" id="MBR7747952.1"/>
    </source>
</evidence>
<gene>
    <name evidence="2" type="ORF">KDM92_15300</name>
</gene>
<dbReference type="Pfam" id="PF13304">
    <property type="entry name" value="AAA_21"/>
    <property type="match status" value="2"/>
</dbReference>
<name>A0A941I3Y5_9BURK</name>
<dbReference type="SUPFAM" id="SSF52540">
    <property type="entry name" value="P-loop containing nucleoside triphosphate hydrolases"/>
    <property type="match status" value="1"/>
</dbReference>
<keyword evidence="3" id="KW-1185">Reference proteome</keyword>
<proteinExistence type="predicted"/>
<feature type="domain" description="ATPase AAA-type core" evidence="1">
    <location>
        <begin position="289"/>
        <end position="393"/>
    </location>
</feature>
<accession>A0A941I3Y5</accession>
<protein>
    <submittedName>
        <fullName evidence="2">AAA family ATPase</fullName>
    </submittedName>
</protein>
<sequence>MLVSISVENFRSFSGEETFSMVASERLAGSHSDHALPIPNSSEKVLRAAVLYGANGAGKSNLFKALRYVERIALRTSKKNANTKRERYLFCDDLTKPSSFDLQFIANNKLYRFGFKVDELHIIEEWLIEVVGRKEKIIYERTTDTNGIVMVDAPELSKIGPKLAALAMIGGPQNQSFLATISATLNSSEYGDEISGILRWFKSTLTMVAPDESYAELGRDLSENIDFLNFAGDFLKASGTGVDHLIPQKTEISEDDLRSLLPKEVANHFIDVVNGDENNGRGIVHLPNGNEVMIEKAGESRIYKISIQASHTLPSGENFSIELNEESDGTKRLLDFIPALHQSKNKNSVYFIDEIDRSMHPMLVWKFLEFFLRSCNSSSSQIIVTTHESNLLDLELLRRDEIWFVEKDQSLSTRIYSLADFAVRTDQAIQKHYLNGRFGAVPFLGNLENILPQRNK</sequence>
<dbReference type="Gene3D" id="3.40.50.300">
    <property type="entry name" value="P-loop containing nucleotide triphosphate hydrolases"/>
    <property type="match status" value="1"/>
</dbReference>
<dbReference type="RefSeq" id="WP_212685316.1">
    <property type="nucleotide sequence ID" value="NZ_JAGSPM010000010.1"/>
</dbReference>
<evidence type="ECO:0000313" key="3">
    <source>
        <dbReference type="Proteomes" id="UP000680158"/>
    </source>
</evidence>
<reference evidence="2 3" key="1">
    <citation type="submission" date="2021-04" db="EMBL/GenBank/DDBJ databases">
        <title>novel species isolated from subtropical streams in China.</title>
        <authorList>
            <person name="Lu H."/>
        </authorList>
    </citation>
    <scope>NUCLEOTIDE SEQUENCE [LARGE SCALE GENOMIC DNA]</scope>
    <source>
        <strain evidence="2 3">BYS107W</strain>
    </source>
</reference>